<gene>
    <name evidence="2" type="ORF">DR950_06470</name>
</gene>
<dbReference type="Pfam" id="PF00296">
    <property type="entry name" value="Bac_luciferase"/>
    <property type="match status" value="1"/>
</dbReference>
<dbReference type="Proteomes" id="UP000263377">
    <property type="component" value="Unassembled WGS sequence"/>
</dbReference>
<reference evidence="2 3" key="1">
    <citation type="submission" date="2018-08" db="EMBL/GenBank/DDBJ databases">
        <title>Diversity &amp; Physiological Properties of Lignin-Decomposing Actinobacteria from Soil.</title>
        <authorList>
            <person name="Roh S.G."/>
            <person name="Kim S.B."/>
        </authorList>
    </citation>
    <scope>NUCLEOTIDE SEQUENCE [LARGE SCALE GENOMIC DNA]</scope>
    <source>
        <strain evidence="2 3">MMS17-GH009</strain>
    </source>
</reference>
<dbReference type="GO" id="GO:0016705">
    <property type="term" value="F:oxidoreductase activity, acting on paired donors, with incorporation or reduction of molecular oxygen"/>
    <property type="evidence" value="ECO:0007669"/>
    <property type="project" value="InterPro"/>
</dbReference>
<dbReference type="NCBIfam" id="TIGR03619">
    <property type="entry name" value="F420_Rv2161c"/>
    <property type="match status" value="1"/>
</dbReference>
<dbReference type="RefSeq" id="WP_117486261.1">
    <property type="nucleotide sequence ID" value="NZ_QVIG01000001.1"/>
</dbReference>
<keyword evidence="3" id="KW-1185">Reference proteome</keyword>
<name>A0A372ZQF9_9ACTN</name>
<dbReference type="InterPro" id="IPR019921">
    <property type="entry name" value="Lucif-like_OxRdtase_Rv2161c"/>
</dbReference>
<keyword evidence="2" id="KW-0560">Oxidoreductase</keyword>
<feature type="domain" description="Luciferase-like" evidence="1">
    <location>
        <begin position="22"/>
        <end position="247"/>
    </location>
</feature>
<dbReference type="SUPFAM" id="SSF51679">
    <property type="entry name" value="Bacterial luciferase-like"/>
    <property type="match status" value="1"/>
</dbReference>
<evidence type="ECO:0000313" key="2">
    <source>
        <dbReference type="EMBL" id="RGD57487.1"/>
    </source>
</evidence>
<dbReference type="PANTHER" id="PTHR30011:SF32">
    <property type="entry name" value="CONSERVED PROTEIN"/>
    <property type="match status" value="1"/>
</dbReference>
<organism evidence="2 3">
    <name type="scientific">Kitasatospora xanthocidica</name>
    <dbReference type="NCBI Taxonomy" id="83382"/>
    <lineage>
        <taxon>Bacteria</taxon>
        <taxon>Bacillati</taxon>
        <taxon>Actinomycetota</taxon>
        <taxon>Actinomycetes</taxon>
        <taxon>Kitasatosporales</taxon>
        <taxon>Streptomycetaceae</taxon>
        <taxon>Kitasatospora</taxon>
    </lineage>
</organism>
<dbReference type="PANTHER" id="PTHR30011">
    <property type="entry name" value="ALKANESULFONATE MONOOXYGENASE-RELATED"/>
    <property type="match status" value="1"/>
</dbReference>
<sequence>MAIRLGLGLPQMKWYDLARAPAAVARAAERVGYDSLWVFERVLVPERPRQGLYDVPGLAWPDSYRSVAHPLVVLSLAAAATERARLGSSVLVAPLHGPFQLARALATLDAASGGRVVAGLGTGWSLDEHAAAGHAPFEERGAVLDELLDVCAAVWGPDPVSYRGRHALIDEAEVGPKPVRPVPVYLAASGGNALDRVARRADGWLPTGMTPGQLAVLRREIGERAALYGRDAGAIQVCARANVRITEAPVRDAGRKPFVGTVEQIVQDTAGYAAAGADEVLLDLQTNARDADELADLAARVHADIRGAGI</sequence>
<dbReference type="EMBL" id="QVIG01000001">
    <property type="protein sequence ID" value="RGD57487.1"/>
    <property type="molecule type" value="Genomic_DNA"/>
</dbReference>
<evidence type="ECO:0000313" key="3">
    <source>
        <dbReference type="Proteomes" id="UP000263377"/>
    </source>
</evidence>
<dbReference type="InterPro" id="IPR011251">
    <property type="entry name" value="Luciferase-like_dom"/>
</dbReference>
<evidence type="ECO:0000259" key="1">
    <source>
        <dbReference type="Pfam" id="PF00296"/>
    </source>
</evidence>
<dbReference type="AlphaFoldDB" id="A0A372ZQF9"/>
<dbReference type="EC" id="1.-.-.-" evidence="2"/>
<accession>A0A372ZQF9</accession>
<dbReference type="InterPro" id="IPR051260">
    <property type="entry name" value="Diverse_substr_monoxygenases"/>
</dbReference>
<dbReference type="Gene3D" id="3.20.20.30">
    <property type="entry name" value="Luciferase-like domain"/>
    <property type="match status" value="1"/>
</dbReference>
<protein>
    <submittedName>
        <fullName evidence="2">TIGR03619 family F420-dependent LLM class oxidoreductase</fullName>
        <ecNumber evidence="2">1.-.-.-</ecNumber>
    </submittedName>
</protein>
<proteinExistence type="predicted"/>
<dbReference type="InterPro" id="IPR036661">
    <property type="entry name" value="Luciferase-like_sf"/>
</dbReference>
<comment type="caution">
    <text evidence="2">The sequence shown here is derived from an EMBL/GenBank/DDBJ whole genome shotgun (WGS) entry which is preliminary data.</text>
</comment>